<dbReference type="Proteomes" id="UP001316803">
    <property type="component" value="Unassembled WGS sequence"/>
</dbReference>
<reference evidence="3 4" key="1">
    <citation type="submission" date="2022-12" db="EMBL/GenBank/DDBJ databases">
        <title>Genomic features and morphological characterization of a novel Knufia sp. strain isolated from spacecraft assembly facility.</title>
        <authorList>
            <person name="Teixeira M."/>
            <person name="Chander A.M."/>
            <person name="Stajich J.E."/>
            <person name="Venkateswaran K."/>
        </authorList>
    </citation>
    <scope>NUCLEOTIDE SEQUENCE [LARGE SCALE GENOMIC DNA]</scope>
    <source>
        <strain evidence="3 4">FJI-L2-BK-P2</strain>
    </source>
</reference>
<feature type="region of interest" description="Disordered" evidence="1">
    <location>
        <begin position="541"/>
        <end position="583"/>
    </location>
</feature>
<protein>
    <recommendedName>
        <fullName evidence="2">Extracellular mutant protein 11 C-terminal domain-containing protein</fullName>
    </recommendedName>
</protein>
<feature type="region of interest" description="Disordered" evidence="1">
    <location>
        <begin position="1"/>
        <end position="77"/>
    </location>
</feature>
<dbReference type="InterPro" id="IPR029178">
    <property type="entry name" value="Ecm11_C"/>
</dbReference>
<accession>A0AAN8IIV3</accession>
<feature type="region of interest" description="Disordered" evidence="1">
    <location>
        <begin position="94"/>
        <end position="197"/>
    </location>
</feature>
<feature type="compositionally biased region" description="Basic and acidic residues" evidence="1">
    <location>
        <begin position="124"/>
        <end position="137"/>
    </location>
</feature>
<dbReference type="EMBL" id="JAKLMC020000035">
    <property type="protein sequence ID" value="KAK5949477.1"/>
    <property type="molecule type" value="Genomic_DNA"/>
</dbReference>
<evidence type="ECO:0000313" key="4">
    <source>
        <dbReference type="Proteomes" id="UP001316803"/>
    </source>
</evidence>
<feature type="domain" description="Extracellular mutant protein 11 C-terminal" evidence="2">
    <location>
        <begin position="427"/>
        <end position="560"/>
    </location>
</feature>
<feature type="compositionally biased region" description="Polar residues" evidence="1">
    <location>
        <begin position="19"/>
        <end position="30"/>
    </location>
</feature>
<feature type="compositionally biased region" description="Polar residues" evidence="1">
    <location>
        <begin position="101"/>
        <end position="120"/>
    </location>
</feature>
<comment type="caution">
    <text evidence="3">The sequence shown here is derived from an EMBL/GenBank/DDBJ whole genome shotgun (WGS) entry which is preliminary data.</text>
</comment>
<evidence type="ECO:0000259" key="2">
    <source>
        <dbReference type="Pfam" id="PF15463"/>
    </source>
</evidence>
<proteinExistence type="predicted"/>
<organism evidence="3 4">
    <name type="scientific">Knufia fluminis</name>
    <dbReference type="NCBI Taxonomy" id="191047"/>
    <lineage>
        <taxon>Eukaryota</taxon>
        <taxon>Fungi</taxon>
        <taxon>Dikarya</taxon>
        <taxon>Ascomycota</taxon>
        <taxon>Pezizomycotina</taxon>
        <taxon>Eurotiomycetes</taxon>
        <taxon>Chaetothyriomycetidae</taxon>
        <taxon>Chaetothyriales</taxon>
        <taxon>Trichomeriaceae</taxon>
        <taxon>Knufia</taxon>
    </lineage>
</organism>
<feature type="compositionally biased region" description="Low complexity" evidence="1">
    <location>
        <begin position="347"/>
        <end position="358"/>
    </location>
</feature>
<sequence length="583" mass="65761">MPLNRDQQARPEKSRSVADYTTNKQHQRTAGLSLVDADRPATPQNGADVRSRSRTRRDDVSGGKNGVPAASGKYALDLEHENNNVNLYQPQKLKVAVPNTMDPSRSTTQHVAATSQPKVQSKQRKPDVSHREEDQRQAQKPSVFDDTTSIGPSMLEDSNLEDNVTAVHNPQPAPPRQRQPHVPYEAIHPDEDFGGNFGTQEVLEQLGVGPNWQQELAEERAYHAEKAGYVPTPQRDVNPFNATGTQKIVGPRRAFEGLPDQPETPTRVQSVPPHNGKMHAPVAKRAVGFANSPEFFSDSPAFRSEEIAREDSPAMSLSRPNSAQLPYHSMPTHQRPQQLQPNLHTRQQQVQPSQAPQPNRHQRFEDLRNRVVQQEQKVSAPDSDMQDSEDERAARTQFENTRAATIQVDEAPLTNKKRPFEDINILDYDADVLTRKSLAELQKEPYEKSPRMPDKTPAIDSNGNEMTLPQVLENLSRMAPEQQQATFSTLTDEEWAHTGQWFVDKFQTDLKKLMEVRLKRRQIALTFEDRIRRRQRQVEYQQAGVEKQLKELQEGGTGLLRDRPATGGSRSGTPLRTPRGPAR</sequence>
<feature type="region of interest" description="Disordered" evidence="1">
    <location>
        <begin position="229"/>
        <end position="278"/>
    </location>
</feature>
<keyword evidence="4" id="KW-1185">Reference proteome</keyword>
<evidence type="ECO:0000256" key="1">
    <source>
        <dbReference type="SAM" id="MobiDB-lite"/>
    </source>
</evidence>
<feature type="compositionally biased region" description="Basic and acidic residues" evidence="1">
    <location>
        <begin position="7"/>
        <end position="16"/>
    </location>
</feature>
<feature type="region of interest" description="Disordered" evidence="1">
    <location>
        <begin position="292"/>
        <end position="360"/>
    </location>
</feature>
<evidence type="ECO:0000313" key="3">
    <source>
        <dbReference type="EMBL" id="KAK5949477.1"/>
    </source>
</evidence>
<dbReference type="Pfam" id="PF15463">
    <property type="entry name" value="ECM11"/>
    <property type="match status" value="1"/>
</dbReference>
<feature type="compositionally biased region" description="Polar residues" evidence="1">
    <location>
        <begin position="331"/>
        <end position="346"/>
    </location>
</feature>
<feature type="region of interest" description="Disordered" evidence="1">
    <location>
        <begin position="444"/>
        <end position="463"/>
    </location>
</feature>
<feature type="compositionally biased region" description="Basic and acidic residues" evidence="1">
    <location>
        <begin position="303"/>
        <end position="312"/>
    </location>
</feature>
<name>A0AAN8IIV3_9EURO</name>
<gene>
    <name evidence="3" type="ORF">OHC33_009469</name>
</gene>
<dbReference type="AlphaFoldDB" id="A0AAN8IIV3"/>
<feature type="compositionally biased region" description="Basic and acidic residues" evidence="1">
    <location>
        <begin position="444"/>
        <end position="454"/>
    </location>
</feature>
<feature type="region of interest" description="Disordered" evidence="1">
    <location>
        <begin position="374"/>
        <end position="394"/>
    </location>
</feature>